<comment type="caution">
    <text evidence="2">The sequence shown here is derived from an EMBL/GenBank/DDBJ whole genome shotgun (WGS) entry which is preliminary data.</text>
</comment>
<gene>
    <name evidence="2" type="ORF">D6D85_01110</name>
</gene>
<accession>A0A3R9R0X6</accession>
<keyword evidence="3" id="KW-1185">Reference proteome</keyword>
<sequence length="167" mass="18758">MEHIFAFLICMFIVVVFGLFSIFAVRSMYASQSSFLQEEAVLAFRQLLESPLNETKIPPTIGIAMYKRDGRTIVVHPYMVNMTAVWRLKKSVLKNEDSYRANKIGLVSKEDDFRIILYNGTTYIILGKNITRSKVASVSGYAFCPPKSDPFCPSNGNITVKVVVTGD</sequence>
<dbReference type="RefSeq" id="WP_125670198.1">
    <property type="nucleotide sequence ID" value="NZ_RCOS01000020.1"/>
</dbReference>
<keyword evidence="1" id="KW-0472">Membrane</keyword>
<evidence type="ECO:0000313" key="2">
    <source>
        <dbReference type="EMBL" id="RSN78369.1"/>
    </source>
</evidence>
<reference evidence="2 3" key="1">
    <citation type="submission" date="2018-10" db="EMBL/GenBank/DDBJ databases">
        <title>Co-occurring genomic capacity for anaerobic methane metabolism and dissimilatory sulfite reduction discovered in the Korarchaeota.</title>
        <authorList>
            <person name="Mckay L.J."/>
            <person name="Dlakic M."/>
            <person name="Fields M.W."/>
            <person name="Delmont T.O."/>
            <person name="Eren A.M."/>
            <person name="Jay Z.J."/>
            <person name="Klingelsmith K.B."/>
            <person name="Rusch D.B."/>
            <person name="Inskeep W.P."/>
        </authorList>
    </citation>
    <scope>NUCLEOTIDE SEQUENCE [LARGE SCALE GENOMIC DNA]</scope>
    <source>
        <strain evidence="2 3">MDKW</strain>
    </source>
</reference>
<dbReference type="AlphaFoldDB" id="A0A3R9R0X6"/>
<evidence type="ECO:0000313" key="3">
    <source>
        <dbReference type="Proteomes" id="UP000277582"/>
    </source>
</evidence>
<keyword evidence="1" id="KW-1133">Transmembrane helix</keyword>
<feature type="transmembrane region" description="Helical" evidence="1">
    <location>
        <begin position="6"/>
        <end position="25"/>
    </location>
</feature>
<dbReference type="Proteomes" id="UP000277582">
    <property type="component" value="Unassembled WGS sequence"/>
</dbReference>
<organism evidence="2 3">
    <name type="scientific">Candidatus Methanodesulfokora washburnensis</name>
    <dbReference type="NCBI Taxonomy" id="2478471"/>
    <lineage>
        <taxon>Archaea</taxon>
        <taxon>Thermoproteota</taxon>
        <taxon>Candidatus Korarchaeia</taxon>
        <taxon>Candidatus Korarchaeia incertae sedis</taxon>
        <taxon>Candidatus Methanodesulfokora</taxon>
    </lineage>
</organism>
<dbReference type="EMBL" id="RCOS01000020">
    <property type="protein sequence ID" value="RSN78369.1"/>
    <property type="molecule type" value="Genomic_DNA"/>
</dbReference>
<protein>
    <submittedName>
        <fullName evidence="2">Uncharacterized protein</fullName>
    </submittedName>
</protein>
<evidence type="ECO:0000256" key="1">
    <source>
        <dbReference type="SAM" id="Phobius"/>
    </source>
</evidence>
<name>A0A3R9R0X6_9CREN</name>
<proteinExistence type="predicted"/>
<keyword evidence="1" id="KW-0812">Transmembrane</keyword>